<evidence type="ECO:0000313" key="1">
    <source>
        <dbReference type="EMBL" id="BDP44506.1"/>
    </source>
</evidence>
<name>A0ABN6RMG9_9DEIO</name>
<keyword evidence="2" id="KW-1185">Reference proteome</keyword>
<keyword evidence="1" id="KW-0614">Plasmid</keyword>
<accession>A0ABN6RMG9</accession>
<dbReference type="RefSeq" id="WP_264778758.1">
    <property type="nucleotide sequence ID" value="NZ_AP026563.1"/>
</dbReference>
<geneLocation type="plasmid" evidence="1 2">
    <name>pDAETH-3</name>
</geneLocation>
<dbReference type="EMBL" id="AP026563">
    <property type="protein sequence ID" value="BDP44506.1"/>
    <property type="molecule type" value="Genomic_DNA"/>
</dbReference>
<proteinExistence type="predicted"/>
<evidence type="ECO:0000313" key="2">
    <source>
        <dbReference type="Proteomes" id="UP001064971"/>
    </source>
</evidence>
<organism evidence="1 2">
    <name type="scientific">Deinococcus aetherius</name>
    <dbReference type="NCBI Taxonomy" id="200252"/>
    <lineage>
        <taxon>Bacteria</taxon>
        <taxon>Thermotogati</taxon>
        <taxon>Deinococcota</taxon>
        <taxon>Deinococci</taxon>
        <taxon>Deinococcales</taxon>
        <taxon>Deinococcaceae</taxon>
        <taxon>Deinococcus</taxon>
    </lineage>
</organism>
<sequence>MAYPAQAPEHLPRLRVSYPELAHFSDGQVVLAWQLFSEQTCPVSYRGLVPPHRTAKFLGFVQTFTFSEERE</sequence>
<dbReference type="Proteomes" id="UP001064971">
    <property type="component" value="Plasmid pDAETH-3"/>
</dbReference>
<protein>
    <submittedName>
        <fullName evidence="1">Uncharacterized protein</fullName>
    </submittedName>
</protein>
<gene>
    <name evidence="1" type="ORF">DAETH_44750</name>
</gene>
<reference evidence="1" key="1">
    <citation type="submission" date="2022-07" db="EMBL/GenBank/DDBJ databases">
        <title>Complete Genome Sequence of the Radioresistant Bacterium Deinococcus aetherius ST0316, Isolated from the Air Dust collected in Lower Stratosphere above Japan.</title>
        <authorList>
            <person name="Satoh K."/>
            <person name="Hagiwara K."/>
            <person name="Katsumata K."/>
            <person name="Kubo A."/>
            <person name="Yokobori S."/>
            <person name="Yamagishi A."/>
            <person name="Oono Y."/>
            <person name="Narumi I."/>
        </authorList>
    </citation>
    <scope>NUCLEOTIDE SEQUENCE</scope>
    <source>
        <strain evidence="1">ST0316</strain>
        <plasmid evidence="1">pDAETH-3</plasmid>
    </source>
</reference>